<feature type="compositionally biased region" description="Low complexity" evidence="2">
    <location>
        <begin position="557"/>
        <end position="574"/>
    </location>
</feature>
<feature type="region of interest" description="Disordered" evidence="2">
    <location>
        <begin position="557"/>
        <end position="577"/>
    </location>
</feature>
<feature type="compositionally biased region" description="Low complexity" evidence="2">
    <location>
        <begin position="910"/>
        <end position="920"/>
    </location>
</feature>
<feature type="compositionally biased region" description="Low complexity" evidence="2">
    <location>
        <begin position="932"/>
        <end position="944"/>
    </location>
</feature>
<evidence type="ECO:0008006" key="10">
    <source>
        <dbReference type="Google" id="ProtNLM"/>
    </source>
</evidence>
<dbReference type="InterPro" id="IPR029210">
    <property type="entry name" value="PfEMP1_NTS"/>
</dbReference>
<feature type="region of interest" description="Disordered" evidence="2">
    <location>
        <begin position="779"/>
        <end position="862"/>
    </location>
</feature>
<feature type="compositionally biased region" description="Polar residues" evidence="2">
    <location>
        <begin position="1072"/>
        <end position="1084"/>
    </location>
</feature>
<dbReference type="Gene3D" id="1.20.58.830">
    <property type="match status" value="4"/>
</dbReference>
<feature type="domain" description="Cysteine-rich interdomain region 1 gamma" evidence="6">
    <location>
        <begin position="1466"/>
        <end position="1525"/>
    </location>
</feature>
<accession>A0A024VX96</accession>
<dbReference type="InterPro" id="IPR008602">
    <property type="entry name" value="Duffy-antigen-binding"/>
</dbReference>
<feature type="region of interest" description="Disordered" evidence="2">
    <location>
        <begin position="892"/>
        <end position="966"/>
    </location>
</feature>
<reference evidence="8 9" key="2">
    <citation type="submission" date="2013-02" db="EMBL/GenBank/DDBJ databases">
        <title>The Genome Sequence of Plasmodium falciparum Tanzania (2000708).</title>
        <authorList>
            <consortium name="The Broad Institute Genome Sequencing Platform"/>
            <consortium name="The Broad Institute Genome Sequencing Center for Infectious Disease"/>
            <person name="Neafsey D."/>
            <person name="Cheeseman I."/>
            <person name="Volkman S."/>
            <person name="Adams J."/>
            <person name="Walker B."/>
            <person name="Young S.K."/>
            <person name="Zeng Q."/>
            <person name="Gargeya S."/>
            <person name="Fitzgerald M."/>
            <person name="Haas B."/>
            <person name="Abouelleil A."/>
            <person name="Alvarado L."/>
            <person name="Arachchi H.M."/>
            <person name="Berlin A.M."/>
            <person name="Chapman S.B."/>
            <person name="Dewar J."/>
            <person name="Goldberg J."/>
            <person name="Griggs A."/>
            <person name="Gujja S."/>
            <person name="Hansen M."/>
            <person name="Howarth C."/>
            <person name="Imamovic A."/>
            <person name="Larimer J."/>
            <person name="McCowan C."/>
            <person name="Murphy C."/>
            <person name="Neiman D."/>
            <person name="Pearson M."/>
            <person name="Priest M."/>
            <person name="Roberts A."/>
            <person name="Saif S."/>
            <person name="Shea T."/>
            <person name="Sisk P."/>
            <person name="Sykes S."/>
            <person name="Wortman J."/>
            <person name="Nusbaum C."/>
            <person name="Birren B."/>
        </authorList>
    </citation>
    <scope>NUCLEOTIDE SEQUENCE [LARGE SCALE GENOMIC DNA]</scope>
    <source>
        <strain evidence="9">Tanzania (2000708)</strain>
    </source>
</reference>
<dbReference type="GO" id="GO:0016020">
    <property type="term" value="C:membrane"/>
    <property type="evidence" value="ECO:0007669"/>
    <property type="project" value="InterPro"/>
</dbReference>
<feature type="compositionally biased region" description="Acidic residues" evidence="2">
    <location>
        <begin position="816"/>
        <end position="830"/>
    </location>
</feature>
<reference evidence="8 9" key="1">
    <citation type="submission" date="2013-02" db="EMBL/GenBank/DDBJ databases">
        <title>The Genome Annotation of Plasmodium falciparum Tanzania (2000708).</title>
        <authorList>
            <consortium name="The Broad Institute Genome Sequencing Platform"/>
            <consortium name="The Broad Institute Genome Sequencing Center for Infectious Disease"/>
            <person name="Neafsey D."/>
            <person name="Hoffman S."/>
            <person name="Volkman S."/>
            <person name="Rosenthal P."/>
            <person name="Walker B."/>
            <person name="Young S.K."/>
            <person name="Zeng Q."/>
            <person name="Gargeya S."/>
            <person name="Fitzgerald M."/>
            <person name="Haas B."/>
            <person name="Abouelleil A."/>
            <person name="Allen A.W."/>
            <person name="Alvarado L."/>
            <person name="Arachchi H.M."/>
            <person name="Berlin A.M."/>
            <person name="Chapman S.B."/>
            <person name="Gainer-Dewar J."/>
            <person name="Goldberg J."/>
            <person name="Griggs A."/>
            <person name="Gujja S."/>
            <person name="Hansen M."/>
            <person name="Howarth C."/>
            <person name="Imamovic A."/>
            <person name="Ireland A."/>
            <person name="Larimer J."/>
            <person name="McCowan C."/>
            <person name="Murphy C."/>
            <person name="Pearson M."/>
            <person name="Poon T.W."/>
            <person name="Priest M."/>
            <person name="Roberts A."/>
            <person name="Saif S."/>
            <person name="Shea T."/>
            <person name="Sisk P."/>
            <person name="Sykes S."/>
            <person name="Wortman J."/>
            <person name="Nusbaum C."/>
            <person name="Birren B."/>
        </authorList>
    </citation>
    <scope>NUCLEOTIDE SEQUENCE [LARGE SCALE GENOMIC DNA]</scope>
    <source>
        <strain evidence="9">Tanzania (2000708)</strain>
    </source>
</reference>
<feature type="compositionally biased region" description="Pro residues" evidence="2">
    <location>
        <begin position="1144"/>
        <end position="1153"/>
    </location>
</feature>
<dbReference type="Pfam" id="PF18562">
    <property type="entry name" value="CIDR1_gamma"/>
    <property type="match status" value="1"/>
</dbReference>
<dbReference type="Proteomes" id="UP000030708">
    <property type="component" value="Unassembled WGS sequence"/>
</dbReference>
<feature type="domain" description="Duffy-binding-like" evidence="3">
    <location>
        <begin position="1541"/>
        <end position="1683"/>
    </location>
</feature>
<feature type="domain" description="Duffy-binding-like" evidence="7">
    <location>
        <begin position="1966"/>
        <end position="2061"/>
    </location>
</feature>
<dbReference type="Pfam" id="PF15447">
    <property type="entry name" value="NTS"/>
    <property type="match status" value="1"/>
</dbReference>
<feature type="region of interest" description="Disordered" evidence="2">
    <location>
        <begin position="1047"/>
        <end position="1084"/>
    </location>
</feature>
<evidence type="ECO:0000259" key="5">
    <source>
        <dbReference type="Pfam" id="PF15447"/>
    </source>
</evidence>
<dbReference type="Pfam" id="PF22672">
    <property type="entry name" value="DBL_C"/>
    <property type="match status" value="3"/>
</dbReference>
<proteinExistence type="predicted"/>
<feature type="domain" description="Duffy-binding-like" evidence="7">
    <location>
        <begin position="315"/>
        <end position="464"/>
    </location>
</feature>
<sequence>MAPKTRASAPKYDQATSAKELFDMIGETVQEKVHDAAQKYYTDLHGDLSKADYKNDRNPTNTTPQDPCLLQYDYNSNVTIGAGREYPCKDRPEVRFSDTEGAQCHSKKIRGSNGGACAPYRRLHICDYNLENINDYEKINNNTLLADVCLAALHEGQSIASQHGKYHTHSSGSTTCTVLARSFADIGDIIRGRDLYLGDNRKDREQKQKLQENLKTIFGKIHEGLTSTNGRNGESAKNHYNDTSKNYYKLREDWWEANRETIWRALTCRAPHSAHYTKSGADGSIEKSPMKQCRNITGVPTNFDYVPQYLRWLHEWAEDFCRKKKKRLEDVKKYCRGVYEGKERYCDRNGFDCERTIYKKGYFVIDKGCNTCSVWCRLYESWIDNQKKEFEKQKKQCENEISGNSRQKRNPSNKNYEGYEKKFYDILKGISGGGLDKFLDLLNNEKECKHFSTDEGTIDFKSVKSSSTSGTGISADSNSNKTFYRSKYCEECPLCGVEKGNNGNEWQQKNNGQCTRGNLYTISPNADSTNIDVLSFGDKRDAIRKKIDTFCLIQNGKSGQTSSSGSDDCGGTNNSDKDPSLCEKWQCYEEKDIIYDGQDDYLVHVKGAGGLCILKNRNKTSENDPEEFQKTFNNFFYFWIGRFLNDSMYWRDKINNCIEKAKKGKCQNNCEKLCGCFQRWIGKKKTEWGQIKTHFDTQKDLPMNHVSILKFVLKLEELFENIKSGYGNVKELKGINKILEEEKQKSQAEVGADNENNTTIDKLLQHEGEEAGECLKTHKEKCEKKAKPEGPGARSADPSQTPRASPTDSDGNPASSDEEEEEEEEDEGEVAGEGGQEGKNQVDVSGEGSKEAEVPAATDTSVDVCKTVEQALTSGKLDAACNLKYGTPNRYWGWRCVAPSGTTSGGGESGEPTTSSSGTGDRSQRSKRHTASSDSTTTGSGNDGPTRRVARAPSGEKTTGGLCIPPRRRKLYVGELTKWAKTSGNTQGGGDKATQASQGEKSPQGTTPASTSSPSNPRDGDLVKAFVESAAVETFFLWHKYKMENTKDKTSQGGLPAGSLPLPTLSGGIDSPSGTLDSNDPNNIYSGKIPPPFLRQMFYTLGDYRDIFEGKSIEVGDTSEDTKMQEIQKKIQDHINSGSKPGNSSPPPGPKNPSQPGDKRQTLWDEIAPSIWKAMICALTYKENSSGGEGASEGTPKVVKIQNASKLLEKIKEKEDEYHYEKVELKDENSETQPITPGSSSPSGGDPINNPKLKNFVEIPPFFRWLHEWGSDFCDTRKRLLKDVRDNCRNSEQEGKRHCSGDGHDCKRDDIKHNNMFAGLYCPDCYEQCRKYKKWIDIKFAEFHNQKNKYGNELDKLKTNSSGGGDNKNFYTSIKDYKSVDKFLEALKHCKNDQNSENKGNQEDKKNKINFEDIPQTFSRSTYCKTCPFNGVTCNRGRTGTNHCTPDNGNEWKKVFDGMSGNSGKTTTINVHMIDRRGPFIKEYLNNSKPSEDLFNASRLFKSVRDQNWECKFENENKDVCYLKNFEEKIDLNEYTTFKVFLEYWLEDFLYGYYLLKKRKIIEKCTQKEVKTSDEETKKNCVCVQKWVEQKSTQWDQIKKHYNKKNYGDRYPIAYKVISYFEKISSNINEYIDNFDTLKNDKVYEDCYVPNNCITENNKREKDIVSILLSELKNKIDTSNTQTDETEENCDALPLNDPGNPDDEHELTPQDMLQQEQQHPGICKDFIPEWKNPEEKICGDNGKRVNCKKVGKGKNNLINVPMDPPKTGDSSRNDDGDRTNCGGIDIRKHGEWKNTKELKYPNPSENIYVSPRRQKFCVHELDKAEDEPDLKNKLLTVAANQGYNLAIKYDEYKDKYTVNPCNALIYSYYDYEHIILGDDHLSHNNSNTEERLSKIFGNGNADGGKPGSSKRQNWWNKNKECVWSAMKCGYEKGKQYGGNNIPHITNCGGTPNEFDGVPQFFMWFTEWSEDFCNQRKEQLDTLKGACRGCTLGIDGKTCNDTQKCNACKTQCKEYQKWLKTWKEHYNKQKEKFLTHKSIYEDDTDVETSKNAYEYLGTQLENITCTNAYCDCMKDTSSENRNMPASLDYPPVEIEGKCTCVPDECNALSVTDSGFTDGSAFGGGVRGDK</sequence>
<keyword evidence="1" id="KW-0175">Coiled coil</keyword>
<feature type="region of interest" description="Disordered" evidence="2">
    <location>
        <begin position="1224"/>
        <end position="1251"/>
    </location>
</feature>
<organism evidence="8 9">
    <name type="scientific">Plasmodium falciparum Tanzania</name>
    <name type="common">2000708</name>
    <dbReference type="NCBI Taxonomy" id="1036725"/>
    <lineage>
        <taxon>Eukaryota</taxon>
        <taxon>Sar</taxon>
        <taxon>Alveolata</taxon>
        <taxon>Apicomplexa</taxon>
        <taxon>Aconoidasida</taxon>
        <taxon>Haemosporida</taxon>
        <taxon>Plasmodiidae</taxon>
        <taxon>Plasmodium</taxon>
        <taxon>Plasmodium (Laverania)</taxon>
    </lineage>
</organism>
<evidence type="ECO:0000259" key="3">
    <source>
        <dbReference type="Pfam" id="PF03011"/>
    </source>
</evidence>
<feature type="compositionally biased region" description="Low complexity" evidence="2">
    <location>
        <begin position="1002"/>
        <end position="1015"/>
    </location>
</feature>
<evidence type="ECO:0000256" key="1">
    <source>
        <dbReference type="SAM" id="Coils"/>
    </source>
</evidence>
<feature type="domain" description="Plasmodium falciparum erythrocyte membrane protein-1 N-terminal segment" evidence="5">
    <location>
        <begin position="17"/>
        <end position="51"/>
    </location>
</feature>
<dbReference type="GO" id="GO:0046789">
    <property type="term" value="F:host cell surface receptor binding"/>
    <property type="evidence" value="ECO:0007669"/>
    <property type="project" value="InterPro"/>
</dbReference>
<dbReference type="InterPro" id="IPR004258">
    <property type="entry name" value="DBL"/>
</dbReference>
<gene>
    <name evidence="8" type="ORF">PFTANZ_06368</name>
</gene>
<dbReference type="OrthoDB" id="10521891at2759"/>
<feature type="compositionally biased region" description="Basic and acidic residues" evidence="2">
    <location>
        <begin position="779"/>
        <end position="788"/>
    </location>
</feature>
<dbReference type="Pfam" id="PF03011">
    <property type="entry name" value="PFEMP"/>
    <property type="match status" value="2"/>
</dbReference>
<dbReference type="FunFam" id="1.20.58.830:FF:000002">
    <property type="entry name" value="Erythrocyte membrane protein 1, PfEMP1"/>
    <property type="match status" value="1"/>
</dbReference>
<dbReference type="Pfam" id="PF05424">
    <property type="entry name" value="Duffy_binding"/>
    <property type="match status" value="3"/>
</dbReference>
<evidence type="ECO:0000259" key="6">
    <source>
        <dbReference type="Pfam" id="PF18562"/>
    </source>
</evidence>
<feature type="domain" description="Duffy-binding-like" evidence="3">
    <location>
        <begin position="635"/>
        <end position="782"/>
    </location>
</feature>
<dbReference type="InterPro" id="IPR041480">
    <property type="entry name" value="CIDR1_gamma"/>
</dbReference>
<evidence type="ECO:0000313" key="9">
    <source>
        <dbReference type="Proteomes" id="UP000030708"/>
    </source>
</evidence>
<dbReference type="Gene3D" id="1.20.58.1930">
    <property type="match status" value="1"/>
</dbReference>
<protein>
    <recommendedName>
        <fullName evidence="10">Duffy-binding-like domain-containing protein</fullName>
    </recommendedName>
</protein>
<feature type="non-terminal residue" evidence="8">
    <location>
        <position position="2128"/>
    </location>
</feature>
<evidence type="ECO:0000259" key="7">
    <source>
        <dbReference type="Pfam" id="PF22672"/>
    </source>
</evidence>
<feature type="domain" description="Duffy-binding-like" evidence="7">
    <location>
        <begin position="1268"/>
        <end position="1421"/>
    </location>
</feature>
<feature type="region of interest" description="Disordered" evidence="2">
    <location>
        <begin position="1134"/>
        <end position="1160"/>
    </location>
</feature>
<feature type="compositionally biased region" description="Basic and acidic residues" evidence="2">
    <location>
        <begin position="1769"/>
        <end position="1778"/>
    </location>
</feature>
<feature type="region of interest" description="Disordered" evidence="2">
    <location>
        <begin position="1756"/>
        <end position="1782"/>
    </location>
</feature>
<feature type="compositionally biased region" description="Polar residues" evidence="2">
    <location>
        <begin position="797"/>
        <end position="815"/>
    </location>
</feature>
<name>A0A024VX96_PLAFA</name>
<dbReference type="FunFam" id="1.20.58.830:FF:000003">
    <property type="entry name" value="Erythrocyte membrane protein 1, PfEMP1"/>
    <property type="match status" value="1"/>
</dbReference>
<feature type="compositionally biased region" description="Low complexity" evidence="2">
    <location>
        <begin position="1237"/>
        <end position="1247"/>
    </location>
</feature>
<evidence type="ECO:0000256" key="2">
    <source>
        <dbReference type="SAM" id="MobiDB-lite"/>
    </source>
</evidence>
<dbReference type="InterPro" id="IPR042202">
    <property type="entry name" value="Duffy-ag-bd_sf"/>
</dbReference>
<feature type="coiled-coil region" evidence="1">
    <location>
        <begin position="729"/>
        <end position="756"/>
    </location>
</feature>
<evidence type="ECO:0000259" key="4">
    <source>
        <dbReference type="Pfam" id="PF05424"/>
    </source>
</evidence>
<feature type="region of interest" description="Disordered" evidence="2">
    <location>
        <begin position="1678"/>
        <end position="1707"/>
    </location>
</feature>
<feature type="domain" description="Duffy-antigen binding" evidence="4">
    <location>
        <begin position="961"/>
        <end position="1197"/>
    </location>
</feature>
<feature type="region of interest" description="Disordered" evidence="2">
    <location>
        <begin position="981"/>
        <end position="1022"/>
    </location>
</feature>
<dbReference type="InterPro" id="IPR054595">
    <property type="entry name" value="DBL_C"/>
</dbReference>
<dbReference type="EMBL" id="KI926998">
    <property type="protein sequence ID" value="ETW32913.1"/>
    <property type="molecule type" value="Genomic_DNA"/>
</dbReference>
<feature type="domain" description="Duffy-antigen binding" evidence="4">
    <location>
        <begin position="1807"/>
        <end position="1961"/>
    </location>
</feature>
<dbReference type="Gene3D" id="1.20.1310.20">
    <property type="entry name" value="Duffy-antigen binding domain"/>
    <property type="match status" value="3"/>
</dbReference>
<evidence type="ECO:0000313" key="8">
    <source>
        <dbReference type="EMBL" id="ETW32913.1"/>
    </source>
</evidence>
<dbReference type="SUPFAM" id="SSF140924">
    <property type="entry name" value="Duffy binding domain-like"/>
    <property type="match status" value="5"/>
</dbReference>
<feature type="domain" description="Duffy-antigen binding" evidence="4">
    <location>
        <begin position="115"/>
        <end position="311"/>
    </location>
</feature>